<dbReference type="InterPro" id="IPR015424">
    <property type="entry name" value="PyrdxlP-dep_Trfase"/>
</dbReference>
<dbReference type="PANTHER" id="PTHR11808">
    <property type="entry name" value="TRANS-SULFURATION ENZYME FAMILY MEMBER"/>
    <property type="match status" value="1"/>
</dbReference>
<dbReference type="GO" id="GO:0030170">
    <property type="term" value="F:pyridoxal phosphate binding"/>
    <property type="evidence" value="ECO:0007669"/>
    <property type="project" value="InterPro"/>
</dbReference>
<evidence type="ECO:0000313" key="4">
    <source>
        <dbReference type="EMBL" id="OIQ81496.1"/>
    </source>
</evidence>
<name>A0A1J5QDH6_9ZZZZ</name>
<dbReference type="Gene3D" id="3.40.640.10">
    <property type="entry name" value="Type I PLP-dependent aspartate aminotransferase-like (Major domain)"/>
    <property type="match status" value="1"/>
</dbReference>
<sequence>MAPEKLAAATIAVHAGRPARVPGAPVNTPISLSSTYNAGREDEKVDYSYAREDHESGVAFETALGALEGGHAIGYASGMAAISGALALAAPGAIVVTPPVGYSGMLAATSALSTSGHIQRRVVDTTNLDELASALEGAQMLWLETPANPTLNITDLARASELAHQSGAIVVADSTFSTPVLTRPLDFGVDVVIHSVTKWIAGHSDLLLGAAITRDEQILAKLRSGRVISGAITGPFESWLALRGLRTMPLRVKASCASALELANRLQGAPGVASVIYPGLATHPGHEIAKTQMAGGFGAVLSITMKGGIEAARELCEQVEIFTHATSVGGVESLIERRKRWSAESELVPESLVRISVGIEDVEDLWRDLSQALKRLS</sequence>
<keyword evidence="3" id="KW-0663">Pyridoxal phosphate</keyword>
<dbReference type="GO" id="GO:0005737">
    <property type="term" value="C:cytoplasm"/>
    <property type="evidence" value="ECO:0007669"/>
    <property type="project" value="TreeGrafter"/>
</dbReference>
<reference evidence="4" key="1">
    <citation type="submission" date="2016-10" db="EMBL/GenBank/DDBJ databases">
        <title>Sequence of Gallionella enrichment culture.</title>
        <authorList>
            <person name="Poehlein A."/>
            <person name="Muehling M."/>
            <person name="Daniel R."/>
        </authorList>
    </citation>
    <scope>NUCLEOTIDE SEQUENCE</scope>
</reference>
<dbReference type="Gene3D" id="3.90.1150.10">
    <property type="entry name" value="Aspartate Aminotransferase, domain 1"/>
    <property type="match status" value="1"/>
</dbReference>
<evidence type="ECO:0000256" key="3">
    <source>
        <dbReference type="ARBA" id="ARBA00022898"/>
    </source>
</evidence>
<evidence type="ECO:0000256" key="2">
    <source>
        <dbReference type="ARBA" id="ARBA00009077"/>
    </source>
</evidence>
<dbReference type="FunFam" id="3.40.640.10:FF:000046">
    <property type="entry name" value="Cystathionine gamma-lyase"/>
    <property type="match status" value="1"/>
</dbReference>
<organism evidence="4">
    <name type="scientific">mine drainage metagenome</name>
    <dbReference type="NCBI Taxonomy" id="410659"/>
    <lineage>
        <taxon>unclassified sequences</taxon>
        <taxon>metagenomes</taxon>
        <taxon>ecological metagenomes</taxon>
    </lineage>
</organism>
<dbReference type="InterPro" id="IPR015421">
    <property type="entry name" value="PyrdxlP-dep_Trfase_major"/>
</dbReference>
<dbReference type="InterPro" id="IPR000277">
    <property type="entry name" value="Cys/Met-Metab_PyrdxlP-dep_enz"/>
</dbReference>
<protein>
    <submittedName>
        <fullName evidence="4">Cystathionine gamma-synthase</fullName>
        <ecNumber evidence="4">2.5.1.48</ecNumber>
    </submittedName>
</protein>
<dbReference type="PANTHER" id="PTHR11808:SF15">
    <property type="entry name" value="CYSTATHIONINE GAMMA-LYASE"/>
    <property type="match status" value="1"/>
</dbReference>
<dbReference type="GO" id="GO:0003962">
    <property type="term" value="F:cystathionine gamma-synthase activity"/>
    <property type="evidence" value="ECO:0007669"/>
    <property type="project" value="UniProtKB-EC"/>
</dbReference>
<keyword evidence="4" id="KW-0808">Transferase</keyword>
<comment type="caution">
    <text evidence="4">The sequence shown here is derived from an EMBL/GenBank/DDBJ whole genome shotgun (WGS) entry which is preliminary data.</text>
</comment>
<dbReference type="EMBL" id="MLJW01000917">
    <property type="protein sequence ID" value="OIQ81496.1"/>
    <property type="molecule type" value="Genomic_DNA"/>
</dbReference>
<dbReference type="AlphaFoldDB" id="A0A1J5QDH6"/>
<comment type="cofactor">
    <cofactor evidence="1">
        <name>pyridoxal 5'-phosphate</name>
        <dbReference type="ChEBI" id="CHEBI:597326"/>
    </cofactor>
</comment>
<gene>
    <name evidence="4" type="primary">metB_6</name>
    <name evidence="4" type="ORF">GALL_367280</name>
</gene>
<dbReference type="InterPro" id="IPR015422">
    <property type="entry name" value="PyrdxlP-dep_Trfase_small"/>
</dbReference>
<dbReference type="Pfam" id="PF01053">
    <property type="entry name" value="Cys_Met_Meta_PP"/>
    <property type="match status" value="1"/>
</dbReference>
<dbReference type="SUPFAM" id="SSF53383">
    <property type="entry name" value="PLP-dependent transferases"/>
    <property type="match status" value="1"/>
</dbReference>
<dbReference type="GO" id="GO:0019343">
    <property type="term" value="P:cysteine biosynthetic process via cystathionine"/>
    <property type="evidence" value="ECO:0007669"/>
    <property type="project" value="TreeGrafter"/>
</dbReference>
<accession>A0A1J5QDH6</accession>
<dbReference type="GO" id="GO:0019346">
    <property type="term" value="P:transsulfuration"/>
    <property type="evidence" value="ECO:0007669"/>
    <property type="project" value="InterPro"/>
</dbReference>
<dbReference type="GO" id="GO:0004123">
    <property type="term" value="F:cystathionine gamma-lyase activity"/>
    <property type="evidence" value="ECO:0007669"/>
    <property type="project" value="TreeGrafter"/>
</dbReference>
<dbReference type="PIRSF" id="PIRSF001434">
    <property type="entry name" value="CGS"/>
    <property type="match status" value="1"/>
</dbReference>
<evidence type="ECO:0000256" key="1">
    <source>
        <dbReference type="ARBA" id="ARBA00001933"/>
    </source>
</evidence>
<comment type="similarity">
    <text evidence="2">Belongs to the trans-sulfuration enzymes family.</text>
</comment>
<dbReference type="EC" id="2.5.1.48" evidence="4"/>
<proteinExistence type="inferred from homology"/>